<accession>A0A1G4B8B2</accession>
<comment type="caution">
    <text evidence="2">The sequence shown here is derived from an EMBL/GenBank/DDBJ whole genome shotgun (WGS) entry which is preliminary data.</text>
</comment>
<keyword evidence="1" id="KW-0732">Signal</keyword>
<keyword evidence="3" id="KW-1185">Reference proteome</keyword>
<dbReference type="GeneID" id="34560053"/>
<name>A0A1G4B8B2_9PEZI</name>
<dbReference type="AlphaFoldDB" id="A0A1G4B8B2"/>
<evidence type="ECO:0000256" key="1">
    <source>
        <dbReference type="SAM" id="SignalP"/>
    </source>
</evidence>
<reference evidence="2 3" key="1">
    <citation type="submission" date="2016-09" db="EMBL/GenBank/DDBJ databases">
        <authorList>
            <person name="Capua I."/>
            <person name="De Benedictis P."/>
            <person name="Joannis T."/>
            <person name="Lombin L.H."/>
            <person name="Cattoli G."/>
        </authorList>
    </citation>
    <scope>NUCLEOTIDE SEQUENCE [LARGE SCALE GENOMIC DNA]</scope>
    <source>
        <strain evidence="2 3">IMI 309357</strain>
    </source>
</reference>
<organism evidence="2 3">
    <name type="scientific">Colletotrichum orchidophilum</name>
    <dbReference type="NCBI Taxonomy" id="1209926"/>
    <lineage>
        <taxon>Eukaryota</taxon>
        <taxon>Fungi</taxon>
        <taxon>Dikarya</taxon>
        <taxon>Ascomycota</taxon>
        <taxon>Pezizomycotina</taxon>
        <taxon>Sordariomycetes</taxon>
        <taxon>Hypocreomycetidae</taxon>
        <taxon>Glomerellales</taxon>
        <taxon>Glomerellaceae</taxon>
        <taxon>Colletotrichum</taxon>
    </lineage>
</organism>
<protein>
    <submittedName>
        <fullName evidence="2">Uncharacterized protein</fullName>
    </submittedName>
</protein>
<proteinExistence type="predicted"/>
<feature type="signal peptide" evidence="1">
    <location>
        <begin position="1"/>
        <end position="20"/>
    </location>
</feature>
<dbReference type="EMBL" id="MJBS01000054">
    <property type="protein sequence ID" value="OHE97700.1"/>
    <property type="molecule type" value="Genomic_DNA"/>
</dbReference>
<dbReference type="RefSeq" id="XP_022474853.1">
    <property type="nucleotide sequence ID" value="XM_022618543.1"/>
</dbReference>
<feature type="chain" id="PRO_5009602599" evidence="1">
    <location>
        <begin position="21"/>
        <end position="142"/>
    </location>
</feature>
<gene>
    <name evidence="2" type="ORF">CORC01_06905</name>
</gene>
<evidence type="ECO:0000313" key="2">
    <source>
        <dbReference type="EMBL" id="OHE97700.1"/>
    </source>
</evidence>
<evidence type="ECO:0000313" key="3">
    <source>
        <dbReference type="Proteomes" id="UP000176998"/>
    </source>
</evidence>
<dbReference type="Proteomes" id="UP000176998">
    <property type="component" value="Unassembled WGS sequence"/>
</dbReference>
<dbReference type="OrthoDB" id="3526850at2759"/>
<sequence>MHSLTMVPALLTALAAMTSGTLLSPRKEILSCLCEDEAWNITRRWLGVFSTPGVSSKAELATIVSQNLTSYDDTFGPPTIGIDQLWDALTAGGNATTANVTQAPNFILHTCDQIAYNWQYSAVTTGYNSSVWNLYCKMGMKC</sequence>